<accession>A0A8S9ZHB3</accession>
<dbReference type="OrthoDB" id="5906993at2759"/>
<keyword evidence="3" id="KW-0472">Membrane</keyword>
<evidence type="ECO:0000313" key="5">
    <source>
        <dbReference type="EMBL" id="KAF7632694.1"/>
    </source>
</evidence>
<dbReference type="AlphaFoldDB" id="A0A8S9ZHB3"/>
<organism evidence="5 6">
    <name type="scientific">Meloidogyne graminicola</name>
    <dbReference type="NCBI Taxonomy" id="189291"/>
    <lineage>
        <taxon>Eukaryota</taxon>
        <taxon>Metazoa</taxon>
        <taxon>Ecdysozoa</taxon>
        <taxon>Nematoda</taxon>
        <taxon>Chromadorea</taxon>
        <taxon>Rhabditida</taxon>
        <taxon>Tylenchina</taxon>
        <taxon>Tylenchomorpha</taxon>
        <taxon>Tylenchoidea</taxon>
        <taxon>Meloidogynidae</taxon>
        <taxon>Meloidogyninae</taxon>
        <taxon>Meloidogyne</taxon>
    </lineage>
</organism>
<feature type="compositionally biased region" description="Low complexity" evidence="2">
    <location>
        <begin position="225"/>
        <end position="248"/>
    </location>
</feature>
<feature type="compositionally biased region" description="Pro residues" evidence="2">
    <location>
        <begin position="249"/>
        <end position="263"/>
    </location>
</feature>
<dbReference type="GO" id="GO:0042302">
    <property type="term" value="F:structural constituent of cuticle"/>
    <property type="evidence" value="ECO:0007669"/>
    <property type="project" value="InterPro"/>
</dbReference>
<feature type="region of interest" description="Disordered" evidence="2">
    <location>
        <begin position="218"/>
        <end position="313"/>
    </location>
</feature>
<evidence type="ECO:0000256" key="2">
    <source>
        <dbReference type="SAM" id="MobiDB-lite"/>
    </source>
</evidence>
<dbReference type="SMART" id="SM01088">
    <property type="entry name" value="Col_cuticle_N"/>
    <property type="match status" value="1"/>
</dbReference>
<feature type="domain" description="Nematode cuticle collagen N-terminal" evidence="4">
    <location>
        <begin position="5"/>
        <end position="57"/>
    </location>
</feature>
<comment type="caution">
    <text evidence="5">The sequence shown here is derived from an EMBL/GenBank/DDBJ whole genome shotgun (WGS) entry which is preliminary data.</text>
</comment>
<gene>
    <name evidence="5" type="ORF">Mgra_00007913</name>
</gene>
<dbReference type="PANTHER" id="PTHR24637:SF421">
    <property type="entry name" value="CUTICLE COLLAGEN DPY-2"/>
    <property type="match status" value="1"/>
</dbReference>
<dbReference type="Gene3D" id="1.20.5.320">
    <property type="entry name" value="6-Phosphogluconate Dehydrogenase, domain 3"/>
    <property type="match status" value="1"/>
</dbReference>
<keyword evidence="3" id="KW-1133">Transmembrane helix</keyword>
<protein>
    <recommendedName>
        <fullName evidence="4">Nematode cuticle collagen N-terminal domain-containing protein</fullName>
    </recommendedName>
</protein>
<evidence type="ECO:0000259" key="4">
    <source>
        <dbReference type="SMART" id="SM01088"/>
    </source>
</evidence>
<feature type="transmembrane region" description="Helical" evidence="3">
    <location>
        <begin position="6"/>
        <end position="29"/>
    </location>
</feature>
<dbReference type="PANTHER" id="PTHR24637">
    <property type="entry name" value="COLLAGEN"/>
    <property type="match status" value="1"/>
</dbReference>
<keyword evidence="6" id="KW-1185">Reference proteome</keyword>
<feature type="compositionally biased region" description="Acidic residues" evidence="2">
    <location>
        <begin position="171"/>
        <end position="180"/>
    </location>
</feature>
<dbReference type="InterPro" id="IPR008160">
    <property type="entry name" value="Collagen"/>
</dbReference>
<dbReference type="Pfam" id="PF01484">
    <property type="entry name" value="Col_cuticle_N"/>
    <property type="match status" value="1"/>
</dbReference>
<name>A0A8S9ZHB3_9BILA</name>
<feature type="region of interest" description="Disordered" evidence="2">
    <location>
        <begin position="130"/>
        <end position="180"/>
    </location>
</feature>
<keyword evidence="1" id="KW-0677">Repeat</keyword>
<dbReference type="Pfam" id="PF01391">
    <property type="entry name" value="Collagen"/>
    <property type="match status" value="1"/>
</dbReference>
<sequence>MFSLKFIYFGSTISGISIIFSLTIIGFIYKEINLLQNEINLELKEFTQLANQAWIKMKFLQKEQNRRQRIKRQCCWTGNSCCNGYYNNLNNGGNLLWTQSNGGVQGGFNLNTPTNNNLYSTDSYVTNGYAQPKCVPQPGPPGEPGLVGPPGLPGPEGPSGAPGRPWGGGINEDDGSYLDEDDDALLLNNQGEGVNSDGGCHRTGPEGYDTGCTLCPAGPPGPIGPQGRQGPAGPDGLPGISGTPGRSRPGPPGLPGDRGPPGPSGVNGRPGSPGRNSIKFIGLPGPKGLRGQPGPCGPRGAPGPKIPSPRGPIGAIGPVGLQGIQGPPGLTGKPGTPGQHGHDGQYCPCPPRNDFYQEHPSGENFNSLNKISRRMSGEVIMRKNKTLTINKALIFKAKTKV</sequence>
<keyword evidence="3" id="KW-0812">Transmembrane</keyword>
<dbReference type="EMBL" id="JABEBT010000096">
    <property type="protein sequence ID" value="KAF7632694.1"/>
    <property type="molecule type" value="Genomic_DNA"/>
</dbReference>
<dbReference type="InterPro" id="IPR002486">
    <property type="entry name" value="Col_cuticle_N"/>
</dbReference>
<evidence type="ECO:0000256" key="3">
    <source>
        <dbReference type="SAM" id="Phobius"/>
    </source>
</evidence>
<evidence type="ECO:0000256" key="1">
    <source>
        <dbReference type="ARBA" id="ARBA00022737"/>
    </source>
</evidence>
<dbReference type="Proteomes" id="UP000605970">
    <property type="component" value="Unassembled WGS sequence"/>
</dbReference>
<proteinExistence type="predicted"/>
<reference evidence="5" key="1">
    <citation type="journal article" date="2020" name="Ecol. Evol.">
        <title>Genome structure and content of the rice root-knot nematode (Meloidogyne graminicola).</title>
        <authorList>
            <person name="Phan N.T."/>
            <person name="Danchin E.G.J."/>
            <person name="Klopp C."/>
            <person name="Perfus-Barbeoch L."/>
            <person name="Kozlowski D.K."/>
            <person name="Koutsovoulos G.D."/>
            <person name="Lopez-Roques C."/>
            <person name="Bouchez O."/>
            <person name="Zahm M."/>
            <person name="Besnard G."/>
            <person name="Bellafiore S."/>
        </authorList>
    </citation>
    <scope>NUCLEOTIDE SEQUENCE</scope>
    <source>
        <strain evidence="5">VN-18</strain>
    </source>
</reference>
<evidence type="ECO:0000313" key="6">
    <source>
        <dbReference type="Proteomes" id="UP000605970"/>
    </source>
</evidence>